<name>A0A6N3D579_9FIRM</name>
<evidence type="ECO:0000256" key="1">
    <source>
        <dbReference type="SAM" id="Phobius"/>
    </source>
</evidence>
<organism evidence="2">
    <name type="scientific">Peptoniphilus gorbachii</name>
    <dbReference type="NCBI Taxonomy" id="411567"/>
    <lineage>
        <taxon>Bacteria</taxon>
        <taxon>Bacillati</taxon>
        <taxon>Bacillota</taxon>
        <taxon>Tissierellia</taxon>
        <taxon>Tissierellales</taxon>
        <taxon>Peptoniphilaceae</taxon>
        <taxon>Peptoniphilus</taxon>
    </lineage>
</organism>
<keyword evidence="1" id="KW-1133">Transmembrane helix</keyword>
<reference evidence="2" key="1">
    <citation type="submission" date="2019-11" db="EMBL/GenBank/DDBJ databases">
        <authorList>
            <person name="Feng L."/>
        </authorList>
    </citation>
    <scope>NUCLEOTIDE SEQUENCE</scope>
    <source>
        <strain evidence="2">PgorbachiiLFYP46</strain>
    </source>
</reference>
<proteinExistence type="predicted"/>
<feature type="transmembrane region" description="Helical" evidence="1">
    <location>
        <begin position="7"/>
        <end position="25"/>
    </location>
</feature>
<keyword evidence="1" id="KW-0472">Membrane</keyword>
<keyword evidence="1" id="KW-0812">Transmembrane</keyword>
<gene>
    <name evidence="2" type="ORF">PGLFYP46_00608</name>
</gene>
<dbReference type="EMBL" id="CACRUP010000024">
    <property type="protein sequence ID" value="VYU24150.1"/>
    <property type="molecule type" value="Genomic_DNA"/>
</dbReference>
<accession>A0A6N3D579</accession>
<sequence>MGKFHKALGILFAILFLIVFTYFSFDILLASKYLFLNEKRDSS</sequence>
<evidence type="ECO:0000313" key="2">
    <source>
        <dbReference type="EMBL" id="VYU24150.1"/>
    </source>
</evidence>
<dbReference type="AlphaFoldDB" id="A0A6N3D579"/>
<protein>
    <submittedName>
        <fullName evidence="2">Uncharacterized protein</fullName>
    </submittedName>
</protein>